<feature type="region of interest" description="Disordered" evidence="1">
    <location>
        <begin position="1"/>
        <end position="27"/>
    </location>
</feature>
<gene>
    <name evidence="2" type="ORF">SteCoe_16495</name>
</gene>
<accession>A0A1R2C189</accession>
<comment type="caution">
    <text evidence="2">The sequence shown here is derived from an EMBL/GenBank/DDBJ whole genome shotgun (WGS) entry which is preliminary data.</text>
</comment>
<name>A0A1R2C189_9CILI</name>
<evidence type="ECO:0000313" key="2">
    <source>
        <dbReference type="EMBL" id="OMJ82729.1"/>
    </source>
</evidence>
<reference evidence="2 3" key="1">
    <citation type="submission" date="2016-11" db="EMBL/GenBank/DDBJ databases">
        <title>The macronuclear genome of Stentor coeruleus: a giant cell with tiny introns.</title>
        <authorList>
            <person name="Slabodnick M."/>
            <person name="Ruby J.G."/>
            <person name="Reiff S.B."/>
            <person name="Swart E.C."/>
            <person name="Gosai S."/>
            <person name="Prabakaran S."/>
            <person name="Witkowska E."/>
            <person name="Larue G.E."/>
            <person name="Fisher S."/>
            <person name="Freeman R.M."/>
            <person name="Gunawardena J."/>
            <person name="Chu W."/>
            <person name="Stover N.A."/>
            <person name="Gregory B.D."/>
            <person name="Nowacki M."/>
            <person name="Derisi J."/>
            <person name="Roy S.W."/>
            <person name="Marshall W.F."/>
            <person name="Sood P."/>
        </authorList>
    </citation>
    <scope>NUCLEOTIDE SEQUENCE [LARGE SCALE GENOMIC DNA]</scope>
    <source>
        <strain evidence="2">WM001</strain>
    </source>
</reference>
<evidence type="ECO:0000313" key="3">
    <source>
        <dbReference type="Proteomes" id="UP000187209"/>
    </source>
</evidence>
<dbReference type="AlphaFoldDB" id="A0A1R2C189"/>
<proteinExistence type="predicted"/>
<dbReference type="EMBL" id="MPUH01000329">
    <property type="protein sequence ID" value="OMJ82729.1"/>
    <property type="molecule type" value="Genomic_DNA"/>
</dbReference>
<sequence length="269" mass="32012">MFIEDTQDNSTTSSEEGPIPSKKQGKTCKIPAKSTKKITAVDNFFKLIKSKKNPNQIKISFPKKEYIRCKLIRGTKKSIRILGKKALPKKLGNFKNLSSSMLDNWNTMMRYFHENQKILSQFSSTQDKIPDKETKSYNLKFCKIFFERLEVREAFQFYVKYLFSDYDCNRLCKEFNFQCCKGHMHSLECGKRWEELKHFILNDMMEEIGFKLENEKKIAEENFERVEKSEDEELVFEETSGLINLMCVEEQPKWIQKMMFREYLTNNTF</sequence>
<protein>
    <submittedName>
        <fullName evidence="2">Uncharacterized protein</fullName>
    </submittedName>
</protein>
<organism evidence="2 3">
    <name type="scientific">Stentor coeruleus</name>
    <dbReference type="NCBI Taxonomy" id="5963"/>
    <lineage>
        <taxon>Eukaryota</taxon>
        <taxon>Sar</taxon>
        <taxon>Alveolata</taxon>
        <taxon>Ciliophora</taxon>
        <taxon>Postciliodesmatophora</taxon>
        <taxon>Heterotrichea</taxon>
        <taxon>Heterotrichida</taxon>
        <taxon>Stentoridae</taxon>
        <taxon>Stentor</taxon>
    </lineage>
</organism>
<dbReference type="Proteomes" id="UP000187209">
    <property type="component" value="Unassembled WGS sequence"/>
</dbReference>
<evidence type="ECO:0000256" key="1">
    <source>
        <dbReference type="SAM" id="MobiDB-lite"/>
    </source>
</evidence>
<keyword evidence="3" id="KW-1185">Reference proteome</keyword>